<evidence type="ECO:0000256" key="1">
    <source>
        <dbReference type="SAM" id="MobiDB-lite"/>
    </source>
</evidence>
<evidence type="ECO:0000256" key="2">
    <source>
        <dbReference type="SAM" id="Phobius"/>
    </source>
</evidence>
<evidence type="ECO:0000313" key="4">
    <source>
        <dbReference type="Proteomes" id="UP001050808"/>
    </source>
</evidence>
<feature type="compositionally biased region" description="Basic and acidic residues" evidence="1">
    <location>
        <begin position="11"/>
        <end position="20"/>
    </location>
</feature>
<name>A0ABQ3QXE7_9ACTN</name>
<dbReference type="Proteomes" id="UP001050808">
    <property type="component" value="Unassembled WGS sequence"/>
</dbReference>
<dbReference type="RefSeq" id="WP_189963464.1">
    <property type="nucleotide sequence ID" value="NZ_BMUA01000008.1"/>
</dbReference>
<keyword evidence="2" id="KW-0812">Transmembrane</keyword>
<evidence type="ECO:0000313" key="3">
    <source>
        <dbReference type="EMBL" id="GHI41935.1"/>
    </source>
</evidence>
<organism evidence="3 4">
    <name type="scientific">Streptomyces violascens</name>
    <dbReference type="NCBI Taxonomy" id="67381"/>
    <lineage>
        <taxon>Bacteria</taxon>
        <taxon>Bacillati</taxon>
        <taxon>Actinomycetota</taxon>
        <taxon>Actinomycetes</taxon>
        <taxon>Kitasatosporales</taxon>
        <taxon>Streptomycetaceae</taxon>
        <taxon>Streptomyces</taxon>
    </lineage>
</organism>
<sequence length="145" mass="15348">MAHTGAPPSDGHNRPADSRGRTRRPTNAGIILAAGVAVVIAFWLGRATAPPKAPVQSANCAETTKAAVDLNSQLKDQQAGGQTDAVATTARTFATLILQNPGCFNPSERATAQQFLDQHALDQTSQDIERLREAQCKAAGKGWWC</sequence>
<gene>
    <name evidence="3" type="ORF">Sviol_63430</name>
</gene>
<dbReference type="EMBL" id="BNDY01000017">
    <property type="protein sequence ID" value="GHI41935.1"/>
    <property type="molecule type" value="Genomic_DNA"/>
</dbReference>
<reference evidence="3" key="1">
    <citation type="submission" date="2024-05" db="EMBL/GenBank/DDBJ databases">
        <title>Whole genome shotgun sequence of Streptomyces violascens NBRC 12920.</title>
        <authorList>
            <person name="Komaki H."/>
            <person name="Tamura T."/>
        </authorList>
    </citation>
    <scope>NUCLEOTIDE SEQUENCE</scope>
    <source>
        <strain evidence="3">NBRC 12920</strain>
    </source>
</reference>
<accession>A0ABQ3QXE7</accession>
<keyword evidence="2" id="KW-0472">Membrane</keyword>
<keyword evidence="2" id="KW-1133">Transmembrane helix</keyword>
<keyword evidence="4" id="KW-1185">Reference proteome</keyword>
<feature type="transmembrane region" description="Helical" evidence="2">
    <location>
        <begin position="28"/>
        <end position="45"/>
    </location>
</feature>
<comment type="caution">
    <text evidence="3">The sequence shown here is derived from an EMBL/GenBank/DDBJ whole genome shotgun (WGS) entry which is preliminary data.</text>
</comment>
<proteinExistence type="predicted"/>
<feature type="region of interest" description="Disordered" evidence="1">
    <location>
        <begin position="1"/>
        <end position="24"/>
    </location>
</feature>
<protein>
    <submittedName>
        <fullName evidence="3">Uncharacterized protein</fullName>
    </submittedName>
</protein>